<sequence>MQLATGWALLALCFATTYEVIGRRLFDISLQGVNEIGGYMLAIGSTWGFSIALLQRAHSRVDFLFPRFPRVLRNVLNLFAALTLAGLAVFSAWEAWSVLRDTLRWQARASTPLQTPLWIPQSLWLFGLVVFAGVALALATHALMLFFRDRRRLDRFYGPPSLEEQIEIETQGTLHDGTLLDGKALS</sequence>
<name>A0A2W5R0U2_ANCNO</name>
<dbReference type="InterPro" id="IPR007387">
    <property type="entry name" value="TRAP_DctQ"/>
</dbReference>
<evidence type="ECO:0000256" key="3">
    <source>
        <dbReference type="ARBA" id="ARBA00022475"/>
    </source>
</evidence>
<dbReference type="PANTHER" id="PTHR35011">
    <property type="entry name" value="2,3-DIKETO-L-GULONATE TRAP TRANSPORTER SMALL PERMEASE PROTEIN YIAM"/>
    <property type="match status" value="1"/>
</dbReference>
<feature type="domain" description="Tripartite ATP-independent periplasmic transporters DctQ component" evidence="10">
    <location>
        <begin position="13"/>
        <end position="137"/>
    </location>
</feature>
<evidence type="ECO:0000313" key="11">
    <source>
        <dbReference type="EMBL" id="PZQ83176.1"/>
    </source>
</evidence>
<comment type="subunit">
    <text evidence="9">The complex comprises the extracytoplasmic solute receptor protein and the two transmembrane proteins.</text>
</comment>
<reference evidence="11 12" key="1">
    <citation type="submission" date="2017-08" db="EMBL/GenBank/DDBJ databases">
        <title>Infants hospitalized years apart are colonized by the same room-sourced microbial strains.</title>
        <authorList>
            <person name="Brooks B."/>
            <person name="Olm M.R."/>
            <person name="Firek B.A."/>
            <person name="Baker R."/>
            <person name="Thomas B.C."/>
            <person name="Morowitz M.J."/>
            <person name="Banfield J.F."/>
        </authorList>
    </citation>
    <scope>NUCLEOTIDE SEQUENCE [LARGE SCALE GENOMIC DNA]</scope>
    <source>
        <strain evidence="11">S2_005_001_R2_27</strain>
    </source>
</reference>
<comment type="subcellular location">
    <subcellularLocation>
        <location evidence="1 9">Cell inner membrane</location>
        <topology evidence="1 9">Multi-pass membrane protein</topology>
    </subcellularLocation>
</comment>
<accession>A0A2W5R0U2</accession>
<dbReference type="Pfam" id="PF04290">
    <property type="entry name" value="DctQ"/>
    <property type="match status" value="1"/>
</dbReference>
<evidence type="ECO:0000256" key="9">
    <source>
        <dbReference type="RuleBase" id="RU369079"/>
    </source>
</evidence>
<keyword evidence="5 9" id="KW-0812">Transmembrane</keyword>
<feature type="transmembrane region" description="Helical" evidence="9">
    <location>
        <begin position="36"/>
        <end position="54"/>
    </location>
</feature>
<dbReference type="AlphaFoldDB" id="A0A2W5R0U2"/>
<organism evidence="11 12">
    <name type="scientific">Ancylobacter novellus</name>
    <name type="common">Thiobacillus novellus</name>
    <dbReference type="NCBI Taxonomy" id="921"/>
    <lineage>
        <taxon>Bacteria</taxon>
        <taxon>Pseudomonadati</taxon>
        <taxon>Pseudomonadota</taxon>
        <taxon>Alphaproteobacteria</taxon>
        <taxon>Hyphomicrobiales</taxon>
        <taxon>Xanthobacteraceae</taxon>
        <taxon>Ancylobacter</taxon>
    </lineage>
</organism>
<keyword evidence="3" id="KW-1003">Cell membrane</keyword>
<dbReference type="EMBL" id="QFQD01000023">
    <property type="protein sequence ID" value="PZQ83176.1"/>
    <property type="molecule type" value="Genomic_DNA"/>
</dbReference>
<dbReference type="GO" id="GO:0005886">
    <property type="term" value="C:plasma membrane"/>
    <property type="evidence" value="ECO:0007669"/>
    <property type="project" value="UniProtKB-SubCell"/>
</dbReference>
<comment type="similarity">
    <text evidence="8 9">Belongs to the TRAP transporter small permease family.</text>
</comment>
<dbReference type="PANTHER" id="PTHR35011:SF10">
    <property type="entry name" value="TRAP TRANSPORTER SMALL PERMEASE PROTEIN"/>
    <property type="match status" value="1"/>
</dbReference>
<dbReference type="InterPro" id="IPR055348">
    <property type="entry name" value="DctQ"/>
</dbReference>
<comment type="caution">
    <text evidence="9">Lacks conserved residue(s) required for the propagation of feature annotation.</text>
</comment>
<protein>
    <recommendedName>
        <fullName evidence="9">TRAP transporter small permease protein</fullName>
    </recommendedName>
</protein>
<feature type="transmembrane region" description="Helical" evidence="9">
    <location>
        <begin position="75"/>
        <end position="93"/>
    </location>
</feature>
<evidence type="ECO:0000313" key="12">
    <source>
        <dbReference type="Proteomes" id="UP000248887"/>
    </source>
</evidence>
<evidence type="ECO:0000256" key="5">
    <source>
        <dbReference type="ARBA" id="ARBA00022692"/>
    </source>
</evidence>
<comment type="caution">
    <text evidence="11">The sequence shown here is derived from an EMBL/GenBank/DDBJ whole genome shotgun (WGS) entry which is preliminary data.</text>
</comment>
<evidence type="ECO:0000259" key="10">
    <source>
        <dbReference type="Pfam" id="PF04290"/>
    </source>
</evidence>
<comment type="function">
    <text evidence="9">Part of the tripartite ATP-independent periplasmic (TRAP) transport system.</text>
</comment>
<evidence type="ECO:0000256" key="1">
    <source>
        <dbReference type="ARBA" id="ARBA00004429"/>
    </source>
</evidence>
<evidence type="ECO:0000256" key="8">
    <source>
        <dbReference type="ARBA" id="ARBA00038436"/>
    </source>
</evidence>
<keyword evidence="4 9" id="KW-0997">Cell inner membrane</keyword>
<keyword evidence="6 9" id="KW-1133">Transmembrane helix</keyword>
<gene>
    <name evidence="11" type="ORF">DI549_09090</name>
</gene>
<evidence type="ECO:0000256" key="6">
    <source>
        <dbReference type="ARBA" id="ARBA00022989"/>
    </source>
</evidence>
<keyword evidence="2 9" id="KW-0813">Transport</keyword>
<dbReference type="GO" id="GO:0015740">
    <property type="term" value="P:C4-dicarboxylate transport"/>
    <property type="evidence" value="ECO:0007669"/>
    <property type="project" value="TreeGrafter"/>
</dbReference>
<dbReference type="GO" id="GO:0022857">
    <property type="term" value="F:transmembrane transporter activity"/>
    <property type="evidence" value="ECO:0007669"/>
    <property type="project" value="UniProtKB-UniRule"/>
</dbReference>
<proteinExistence type="inferred from homology"/>
<feature type="transmembrane region" description="Helical" evidence="9">
    <location>
        <begin position="123"/>
        <end position="147"/>
    </location>
</feature>
<dbReference type="Proteomes" id="UP000248887">
    <property type="component" value="Unassembled WGS sequence"/>
</dbReference>
<evidence type="ECO:0000256" key="4">
    <source>
        <dbReference type="ARBA" id="ARBA00022519"/>
    </source>
</evidence>
<evidence type="ECO:0000256" key="7">
    <source>
        <dbReference type="ARBA" id="ARBA00023136"/>
    </source>
</evidence>
<evidence type="ECO:0000256" key="2">
    <source>
        <dbReference type="ARBA" id="ARBA00022448"/>
    </source>
</evidence>
<keyword evidence="7 9" id="KW-0472">Membrane</keyword>